<evidence type="ECO:0000256" key="4">
    <source>
        <dbReference type="ARBA" id="ARBA00022748"/>
    </source>
</evidence>
<evidence type="ECO:0000313" key="10">
    <source>
        <dbReference type="EMBL" id="HED31782.1"/>
    </source>
</evidence>
<dbReference type="PANTHER" id="PTHR32234">
    <property type="entry name" value="THIOL:DISULFIDE INTERCHANGE PROTEIN DSBD"/>
    <property type="match status" value="1"/>
</dbReference>
<dbReference type="GO" id="GO:0005886">
    <property type="term" value="C:plasma membrane"/>
    <property type="evidence" value="ECO:0007669"/>
    <property type="project" value="UniProtKB-SubCell"/>
</dbReference>
<evidence type="ECO:0000256" key="2">
    <source>
        <dbReference type="ARBA" id="ARBA00022475"/>
    </source>
</evidence>
<dbReference type="GO" id="GO:0015035">
    <property type="term" value="F:protein-disulfide reductase activity"/>
    <property type="evidence" value="ECO:0007669"/>
    <property type="project" value="TreeGrafter"/>
</dbReference>
<reference evidence="10" key="1">
    <citation type="journal article" date="2020" name="mSystems">
        <title>Genome- and Community-Level Interaction Insights into Carbon Utilization and Element Cycling Functions of Hydrothermarchaeota in Hydrothermal Sediment.</title>
        <authorList>
            <person name="Zhou Z."/>
            <person name="Liu Y."/>
            <person name="Xu W."/>
            <person name="Pan J."/>
            <person name="Luo Z.H."/>
            <person name="Li M."/>
        </authorList>
    </citation>
    <scope>NUCLEOTIDE SEQUENCE [LARGE SCALE GENOMIC DNA]</scope>
    <source>
        <strain evidence="10">SpSt-1181</strain>
    </source>
</reference>
<feature type="domain" description="Thioredoxin" evidence="9">
    <location>
        <begin position="316"/>
        <end position="448"/>
    </location>
</feature>
<comment type="caution">
    <text evidence="10">The sequence shown here is derived from an EMBL/GenBank/DDBJ whole genome shotgun (WGS) entry which is preliminary data.</text>
</comment>
<evidence type="ECO:0000259" key="9">
    <source>
        <dbReference type="PROSITE" id="PS51352"/>
    </source>
</evidence>
<sequence>KAYHVEFPEVTVSPAGLSGNPQAAGTWGALFSMLGLAFAGGMLLNVMPCVLPVLGLKVFSLIGPAGADTAHRHTSGRMLSLVFAGGVIFSFWVLAASVLVLKGMGEQIGWGFQFQSPAFIMFIATVVFAFGLNLFGVFEFSAPVVSGKLGKAASHHDSFGAFVSGVLATTLATPCTAPFLGTALGFAFSQPPLLILLFFTVIAIGMSAPYVILAWHPAWLKFLPRPGEWMYRFKQVMGFILMAVVVWLASLLGTHGGAAAMVNLFLLLFIVAFIFWVIGLQTGPGTPTGKQFLVWTVSLAVTVGAYAQLMPESSPVSSPGNASSGTYIDTNGVEWKEFSPSLLEALSRERKTVFIDFTADWCLTCKVMEASVLSHQNIARLFEHPSIIPVRADWTSRNDDITSLLQKFGRSGVPLFVILPQGDVDRAVILPEVITVDMLENELNNVLQSQEL</sequence>
<dbReference type="InterPro" id="IPR013766">
    <property type="entry name" value="Thioredoxin_domain"/>
</dbReference>
<dbReference type="Pfam" id="PF13899">
    <property type="entry name" value="Thioredoxin_7"/>
    <property type="match status" value="1"/>
</dbReference>
<feature type="transmembrane region" description="Helical" evidence="8">
    <location>
        <begin position="36"/>
        <end position="59"/>
    </location>
</feature>
<name>A0A831SNE3_PROAE</name>
<evidence type="ECO:0000256" key="3">
    <source>
        <dbReference type="ARBA" id="ARBA00022692"/>
    </source>
</evidence>
<proteinExistence type="predicted"/>
<dbReference type="CDD" id="cd02953">
    <property type="entry name" value="DsbDgamma"/>
    <property type="match status" value="1"/>
</dbReference>
<feature type="transmembrane region" description="Helical" evidence="8">
    <location>
        <begin position="236"/>
        <end position="254"/>
    </location>
</feature>
<dbReference type="PANTHER" id="PTHR32234:SF3">
    <property type="entry name" value="SUPPRESSION OF COPPER SENSITIVITY PROTEIN"/>
    <property type="match status" value="1"/>
</dbReference>
<dbReference type="InterPro" id="IPR003834">
    <property type="entry name" value="Cyt_c_assmbl_TM_dom"/>
</dbReference>
<dbReference type="InterPro" id="IPR036249">
    <property type="entry name" value="Thioredoxin-like_sf"/>
</dbReference>
<dbReference type="GO" id="GO:0045454">
    <property type="term" value="P:cell redox homeostasis"/>
    <property type="evidence" value="ECO:0007669"/>
    <property type="project" value="TreeGrafter"/>
</dbReference>
<feature type="transmembrane region" description="Helical" evidence="8">
    <location>
        <begin position="119"/>
        <end position="138"/>
    </location>
</feature>
<feature type="transmembrane region" description="Helical" evidence="8">
    <location>
        <begin position="292"/>
        <end position="309"/>
    </location>
</feature>
<organism evidence="10">
    <name type="scientific">Prosthecochloris aestuarii</name>
    <dbReference type="NCBI Taxonomy" id="1102"/>
    <lineage>
        <taxon>Bacteria</taxon>
        <taxon>Pseudomonadati</taxon>
        <taxon>Chlorobiota</taxon>
        <taxon>Chlorobiia</taxon>
        <taxon>Chlorobiales</taxon>
        <taxon>Chlorobiaceae</taxon>
        <taxon>Prosthecochloris</taxon>
    </lineage>
</organism>
<dbReference type="InterPro" id="IPR035671">
    <property type="entry name" value="DsbD_gamma"/>
</dbReference>
<dbReference type="PROSITE" id="PS00194">
    <property type="entry name" value="THIOREDOXIN_1"/>
    <property type="match status" value="1"/>
</dbReference>
<keyword evidence="2" id="KW-1003">Cell membrane</keyword>
<evidence type="ECO:0000256" key="8">
    <source>
        <dbReference type="SAM" id="Phobius"/>
    </source>
</evidence>
<keyword evidence="5 8" id="KW-1133">Transmembrane helix</keyword>
<keyword evidence="7" id="KW-0676">Redox-active center</keyword>
<dbReference type="GO" id="GO:0017004">
    <property type="term" value="P:cytochrome complex assembly"/>
    <property type="evidence" value="ECO:0007669"/>
    <property type="project" value="UniProtKB-KW"/>
</dbReference>
<dbReference type="EMBL" id="DSBW01000196">
    <property type="protein sequence ID" value="HED31782.1"/>
    <property type="molecule type" value="Genomic_DNA"/>
</dbReference>
<dbReference type="Proteomes" id="UP000886335">
    <property type="component" value="Unassembled WGS sequence"/>
</dbReference>
<feature type="non-terminal residue" evidence="10">
    <location>
        <position position="1"/>
    </location>
</feature>
<dbReference type="PROSITE" id="PS51352">
    <property type="entry name" value="THIOREDOXIN_2"/>
    <property type="match status" value="1"/>
</dbReference>
<keyword evidence="6 8" id="KW-0472">Membrane</keyword>
<protein>
    <submittedName>
        <fullName evidence="10">DUF255 domain-containing protein</fullName>
    </submittedName>
</protein>
<feature type="transmembrane region" description="Helical" evidence="8">
    <location>
        <begin position="193"/>
        <end position="215"/>
    </location>
</feature>
<comment type="subcellular location">
    <subcellularLocation>
        <location evidence="1">Cell membrane</location>
        <topology evidence="1">Multi-pass membrane protein</topology>
    </subcellularLocation>
</comment>
<keyword evidence="3 8" id="KW-0812">Transmembrane</keyword>
<feature type="transmembrane region" description="Helical" evidence="8">
    <location>
        <begin position="79"/>
        <end position="99"/>
    </location>
</feature>
<feature type="transmembrane region" description="Helical" evidence="8">
    <location>
        <begin position="159"/>
        <end position="181"/>
    </location>
</feature>
<dbReference type="AlphaFoldDB" id="A0A831SNE3"/>
<dbReference type="Gene3D" id="3.40.30.10">
    <property type="entry name" value="Glutaredoxin"/>
    <property type="match status" value="1"/>
</dbReference>
<evidence type="ECO:0000256" key="7">
    <source>
        <dbReference type="ARBA" id="ARBA00023284"/>
    </source>
</evidence>
<gene>
    <name evidence="10" type="ORF">ENN50_08940</name>
</gene>
<evidence type="ECO:0000256" key="6">
    <source>
        <dbReference type="ARBA" id="ARBA00023136"/>
    </source>
</evidence>
<evidence type="ECO:0000256" key="5">
    <source>
        <dbReference type="ARBA" id="ARBA00022989"/>
    </source>
</evidence>
<dbReference type="Pfam" id="PF02683">
    <property type="entry name" value="DsbD_TM"/>
    <property type="match status" value="1"/>
</dbReference>
<feature type="transmembrane region" description="Helical" evidence="8">
    <location>
        <begin position="260"/>
        <end position="280"/>
    </location>
</feature>
<evidence type="ECO:0000256" key="1">
    <source>
        <dbReference type="ARBA" id="ARBA00004651"/>
    </source>
</evidence>
<dbReference type="SUPFAM" id="SSF52833">
    <property type="entry name" value="Thioredoxin-like"/>
    <property type="match status" value="1"/>
</dbReference>
<accession>A0A831SNE3</accession>
<keyword evidence="4" id="KW-0201">Cytochrome c-type biogenesis</keyword>
<dbReference type="InterPro" id="IPR017937">
    <property type="entry name" value="Thioredoxin_CS"/>
</dbReference>